<feature type="domain" description="NADH-ubiquinone oxidoreductase 51kDa subunit iron-sulphur binding" evidence="6">
    <location>
        <begin position="255"/>
        <end position="300"/>
    </location>
</feature>
<dbReference type="SUPFAM" id="SSF142984">
    <property type="entry name" value="Nqo1 middle domain-like"/>
    <property type="match status" value="1"/>
</dbReference>
<gene>
    <name evidence="7" type="ORF">AUJ35_02550</name>
</gene>
<dbReference type="EMBL" id="MNUV01000047">
    <property type="protein sequence ID" value="OIO07210.1"/>
    <property type="molecule type" value="Genomic_DNA"/>
</dbReference>
<comment type="similarity">
    <text evidence="1">Belongs to the complex I 51 kDa subunit family.</text>
</comment>
<evidence type="ECO:0000256" key="4">
    <source>
        <dbReference type="ARBA" id="ARBA00023004"/>
    </source>
</evidence>
<keyword evidence="5" id="KW-0411">Iron-sulfur</keyword>
<comment type="caution">
    <text evidence="7">The sequence shown here is derived from an EMBL/GenBank/DDBJ whole genome shotgun (WGS) entry which is preliminary data.</text>
</comment>
<protein>
    <recommendedName>
        <fullName evidence="6">NADH-ubiquinone oxidoreductase 51kDa subunit iron-sulphur binding domain-containing protein</fullName>
    </recommendedName>
</protein>
<name>A0A1J4T5Z7_9BACT</name>
<dbReference type="InterPro" id="IPR037225">
    <property type="entry name" value="Nuo51_FMN-bd_sf"/>
</dbReference>
<dbReference type="Gene3D" id="3.40.50.11540">
    <property type="entry name" value="NADH-ubiquinone oxidoreductase 51kDa subunit"/>
    <property type="match status" value="1"/>
</dbReference>
<evidence type="ECO:0000259" key="6">
    <source>
        <dbReference type="SMART" id="SM00928"/>
    </source>
</evidence>
<dbReference type="PANTHER" id="PTHR43578:SF3">
    <property type="entry name" value="NADH-QUINONE OXIDOREDUCTASE SUBUNIT F"/>
    <property type="match status" value="1"/>
</dbReference>
<dbReference type="InterPro" id="IPR019575">
    <property type="entry name" value="Nuop51_4Fe4S-bd"/>
</dbReference>
<dbReference type="GO" id="GO:0046872">
    <property type="term" value="F:metal ion binding"/>
    <property type="evidence" value="ECO:0007669"/>
    <property type="project" value="UniProtKB-KW"/>
</dbReference>
<dbReference type="AlphaFoldDB" id="A0A1J4T5Z7"/>
<reference evidence="7 8" key="1">
    <citation type="journal article" date="2016" name="Environ. Microbiol.">
        <title>Genomic resolution of a cold subsurface aquifer community provides metabolic insights for novel microbes adapted to high CO concentrations.</title>
        <authorList>
            <person name="Probst A.J."/>
            <person name="Castelle C.J."/>
            <person name="Singh A."/>
            <person name="Brown C.T."/>
            <person name="Anantharaman K."/>
            <person name="Sharon I."/>
            <person name="Hug L.A."/>
            <person name="Burstein D."/>
            <person name="Emerson J.B."/>
            <person name="Thomas B.C."/>
            <person name="Banfield J.F."/>
        </authorList>
    </citation>
    <scope>NUCLEOTIDE SEQUENCE [LARGE SCALE GENOMIC DNA]</scope>
    <source>
        <strain evidence="7">CG1_02_41_21</strain>
    </source>
</reference>
<proteinExistence type="inferred from homology"/>
<dbReference type="SUPFAM" id="SSF142019">
    <property type="entry name" value="Nqo1 FMN-binding domain-like"/>
    <property type="match status" value="1"/>
</dbReference>
<keyword evidence="4" id="KW-0408">Iron</keyword>
<evidence type="ECO:0000256" key="1">
    <source>
        <dbReference type="ARBA" id="ARBA00007523"/>
    </source>
</evidence>
<dbReference type="Proteomes" id="UP000182860">
    <property type="component" value="Unassembled WGS sequence"/>
</dbReference>
<evidence type="ECO:0000256" key="3">
    <source>
        <dbReference type="ARBA" id="ARBA00022723"/>
    </source>
</evidence>
<dbReference type="Gene3D" id="1.20.1440.230">
    <property type="entry name" value="NADH-ubiquinone oxidoreductase 51kDa subunit, iron-sulphur binding domain"/>
    <property type="match status" value="1"/>
</dbReference>
<evidence type="ECO:0000256" key="2">
    <source>
        <dbReference type="ARBA" id="ARBA00022485"/>
    </source>
</evidence>
<dbReference type="SMART" id="SM00928">
    <property type="entry name" value="NADH_4Fe-4S"/>
    <property type="match status" value="1"/>
</dbReference>
<keyword evidence="2" id="KW-0004">4Fe-4S</keyword>
<evidence type="ECO:0000313" key="7">
    <source>
        <dbReference type="EMBL" id="OIO07210.1"/>
    </source>
</evidence>
<keyword evidence="3" id="KW-0479">Metal-binding</keyword>
<sequence>MKITDKIKKANLIGRGGAGFPTAIKWESVYKAKGVDKCVIINAAEGEPGVKKDGYILANYSAEVLHGVSLAMKYLGAKKCYLYINPAYYQKYRLKILQAVKASGLAKRFEFFVKPHDSGYIGGEETAILNAISGLKIEPRLKPPYPTESGLWEAPTLIDNVETFYNVALVDKGKFKPERFYTINGPVKKPGVYLYPDNWTIEEVLTESGNYPLFPFFVQAGGDACGEVLNQKQLDRAAAGAASITVYDLKKQSPAKLLRYWIDFFAKNSCGQCTTCREGTYRLKELLEQKPMDWKVFSDLVDNLSETSFCALGSSLPVPVRSYFKNVLDNNFKKI</sequence>
<accession>A0A1J4T5Z7</accession>
<dbReference type="Pfam" id="PF01512">
    <property type="entry name" value="Complex1_51K"/>
    <property type="match status" value="1"/>
</dbReference>
<organism evidence="7 8">
    <name type="scientific">Candidatus Falkowbacteria bacterium CG1_02_41_21</name>
    <dbReference type="NCBI Taxonomy" id="1805147"/>
    <lineage>
        <taxon>Bacteria</taxon>
        <taxon>Candidatus Falkowiibacteriota</taxon>
    </lineage>
</organism>
<dbReference type="GO" id="GO:0051539">
    <property type="term" value="F:4 iron, 4 sulfur cluster binding"/>
    <property type="evidence" value="ECO:0007669"/>
    <property type="project" value="UniProtKB-KW"/>
</dbReference>
<evidence type="ECO:0000256" key="5">
    <source>
        <dbReference type="ARBA" id="ARBA00023014"/>
    </source>
</evidence>
<dbReference type="Pfam" id="PF10589">
    <property type="entry name" value="NADH_4Fe-4S"/>
    <property type="match status" value="1"/>
</dbReference>
<dbReference type="SUPFAM" id="SSF140490">
    <property type="entry name" value="Nqo1C-terminal domain-like"/>
    <property type="match status" value="1"/>
</dbReference>
<dbReference type="PANTHER" id="PTHR43578">
    <property type="entry name" value="NADH-QUINONE OXIDOREDUCTASE SUBUNIT F"/>
    <property type="match status" value="1"/>
</dbReference>
<evidence type="ECO:0000313" key="8">
    <source>
        <dbReference type="Proteomes" id="UP000182860"/>
    </source>
</evidence>
<dbReference type="InterPro" id="IPR037207">
    <property type="entry name" value="Nuop51_4Fe4S-bd_sf"/>
</dbReference>
<dbReference type="InterPro" id="IPR011538">
    <property type="entry name" value="Nuo51_FMN-bd"/>
</dbReference>